<dbReference type="RefSeq" id="WP_062420480.1">
    <property type="nucleotide sequence ID" value="NZ_BBYA01000002.1"/>
</dbReference>
<comment type="caution">
    <text evidence="2">The sequence shown here is derived from an EMBL/GenBank/DDBJ whole genome shotgun (WGS) entry which is preliminary data.</text>
</comment>
<accession>A0A0P6WS95</accession>
<feature type="compositionally biased region" description="Basic and acidic residues" evidence="1">
    <location>
        <begin position="28"/>
        <end position="39"/>
    </location>
</feature>
<name>A0A0P6WS95_9CHLR</name>
<feature type="region of interest" description="Disordered" evidence="1">
    <location>
        <begin position="253"/>
        <end position="274"/>
    </location>
</feature>
<feature type="region of interest" description="Disordered" evidence="1">
    <location>
        <begin position="1"/>
        <end position="42"/>
    </location>
</feature>
<dbReference type="Proteomes" id="UP000050430">
    <property type="component" value="Unassembled WGS sequence"/>
</dbReference>
<evidence type="ECO:0000313" key="3">
    <source>
        <dbReference type="Proteomes" id="UP000050430"/>
    </source>
</evidence>
<sequence>MTISTINPTSVSSSAVTTSSPLSNLSVESKETNEQRTLESSDGFSGVSSFAMAMHLSELSLSSTTTQFTYRSDNSLAIQARSQTNLKTRTEEYRFDITLSAESMGLTKEDFIDPTKPMTIKLMYSQSQLQISQKLTIQQVKTLRTPEEIMQDLVTALRDVFRDSGNKSVSYVLDSEAIEALAKSDPKIAELFYHLVTIMAMINLMKKQGEGSNDYTIYLSGKGKPYLDIQQETEGELTSQTYEFNITVEPPAAVKTAEPLAQSENAELPANKQT</sequence>
<feature type="compositionally biased region" description="Low complexity" evidence="1">
    <location>
        <begin position="9"/>
        <end position="20"/>
    </location>
</feature>
<protein>
    <submittedName>
        <fullName evidence="2">Uncharacterized protein</fullName>
    </submittedName>
</protein>
<evidence type="ECO:0000313" key="2">
    <source>
        <dbReference type="EMBL" id="KPL71822.1"/>
    </source>
</evidence>
<organism evidence="2 3">
    <name type="scientific">Leptolinea tardivitalis</name>
    <dbReference type="NCBI Taxonomy" id="229920"/>
    <lineage>
        <taxon>Bacteria</taxon>
        <taxon>Bacillati</taxon>
        <taxon>Chloroflexota</taxon>
        <taxon>Anaerolineae</taxon>
        <taxon>Anaerolineales</taxon>
        <taxon>Anaerolineaceae</taxon>
        <taxon>Leptolinea</taxon>
    </lineage>
</organism>
<evidence type="ECO:0000256" key="1">
    <source>
        <dbReference type="SAM" id="MobiDB-lite"/>
    </source>
</evidence>
<gene>
    <name evidence="2" type="ORF">ADM99_10375</name>
</gene>
<dbReference type="EMBL" id="LGCK01000010">
    <property type="protein sequence ID" value="KPL71822.1"/>
    <property type="molecule type" value="Genomic_DNA"/>
</dbReference>
<keyword evidence="3" id="KW-1185">Reference proteome</keyword>
<dbReference type="AlphaFoldDB" id="A0A0P6WS95"/>
<proteinExistence type="predicted"/>
<reference evidence="2 3" key="1">
    <citation type="submission" date="2015-07" db="EMBL/GenBank/DDBJ databases">
        <title>Genome sequence of Leptolinea tardivitalis DSM 16556.</title>
        <authorList>
            <person name="Hemp J."/>
            <person name="Ward L.M."/>
            <person name="Pace L.A."/>
            <person name="Fischer W.W."/>
        </authorList>
    </citation>
    <scope>NUCLEOTIDE SEQUENCE [LARGE SCALE GENOMIC DNA]</scope>
    <source>
        <strain evidence="2 3">YMTK-2</strain>
    </source>
</reference>